<organism evidence="3">
    <name type="scientific">Spongospora subterranea</name>
    <dbReference type="NCBI Taxonomy" id="70186"/>
    <lineage>
        <taxon>Eukaryota</taxon>
        <taxon>Sar</taxon>
        <taxon>Rhizaria</taxon>
        <taxon>Endomyxa</taxon>
        <taxon>Phytomyxea</taxon>
        <taxon>Plasmodiophorida</taxon>
        <taxon>Plasmodiophoridae</taxon>
        <taxon>Spongospora</taxon>
    </lineage>
</organism>
<keyword evidence="1" id="KW-1133">Transmembrane helix</keyword>
<feature type="transmembrane region" description="Helical" evidence="1">
    <location>
        <begin position="179"/>
        <end position="197"/>
    </location>
</feature>
<dbReference type="EMBL" id="HACM01001299">
    <property type="protein sequence ID" value="CRZ01741.1"/>
    <property type="molecule type" value="Transcribed_RNA"/>
</dbReference>
<evidence type="ECO:0000313" key="3">
    <source>
        <dbReference type="EMBL" id="CRZ01741.1"/>
    </source>
</evidence>
<keyword evidence="1" id="KW-0472">Membrane</keyword>
<evidence type="ECO:0000256" key="1">
    <source>
        <dbReference type="SAM" id="Phobius"/>
    </source>
</evidence>
<keyword evidence="1" id="KW-0812">Transmembrane</keyword>
<name>A0A0H5QK98_9EUKA</name>
<proteinExistence type="predicted"/>
<evidence type="ECO:0008006" key="4">
    <source>
        <dbReference type="Google" id="ProtNLM"/>
    </source>
</evidence>
<keyword evidence="2" id="KW-0732">Signal</keyword>
<sequence>MRAIFAICIWTLLPVYLGVSTILDLSASIASTHHELNSVVGMINIQLDNVVKVIDADPTCVVSPKARRLTSELYSEVSELSRQSIRTHRNFESEFAKLYQSSAASKLSAFLKIHHVQISTITNLSARVVHDWQVLKQALHGKSGSYTRDSFFSDFVMGNYQMLGVIILSCLIFFPWKTAIWKSILIIIAFMLVYQTMLSTLDNMKITWDTITRMKDSFIRNPINFKFEDFFNAQSTSTNLFFKSSEHFETVSRLRRQLATDFDLLCKGVDISIQYEEEILTSIEYQQEPLKTEDRAHALSVLRNNAFRLPPLQFQGLRAISDSEIVHLVQSTDNLHSSASEAAQEMSSILSSGFEVIMTAKSMIARASNHASNGNFKAADELVAVVSANYGDISMKFDVVLNKIREVQIKFEMVQTERSAIVKSYRKKQLKAGVLVAGAAAITVATIGSSLPAAGVVTTTALGVAVTGHSIVKALKTREILGELTEFSLGLGGFRHALSRIRAILFGSKEQLRLISRVLKLAQHEMAAVGLKYEPMNVRAREGLAMLYAQALEEQKELLDILGFVDNSPEPAKIDAKNV</sequence>
<feature type="signal peptide" evidence="2">
    <location>
        <begin position="1"/>
        <end position="18"/>
    </location>
</feature>
<accession>A0A0H5QK98</accession>
<feature type="transmembrane region" description="Helical" evidence="1">
    <location>
        <begin position="155"/>
        <end position="174"/>
    </location>
</feature>
<feature type="chain" id="PRO_5046177030" description="Transmembrane protein" evidence="2">
    <location>
        <begin position="19"/>
        <end position="579"/>
    </location>
</feature>
<reference evidence="3" key="1">
    <citation type="submission" date="2015-04" db="EMBL/GenBank/DDBJ databases">
        <title>The genome sequence of the plant pathogenic Rhizarian Plasmodiophora brassicae reveals insights in its biotrophic life cycle and the origin of chitin synthesis.</title>
        <authorList>
            <person name="Schwelm A."/>
            <person name="Fogelqvist J."/>
            <person name="Knaust A."/>
            <person name="Julke S."/>
            <person name="Lilja T."/>
            <person name="Dhandapani V."/>
            <person name="Bonilla-Rosso G."/>
            <person name="Karlsson M."/>
            <person name="Shevchenko A."/>
            <person name="Choi S.R."/>
            <person name="Kim H.G."/>
            <person name="Park J.Y."/>
            <person name="Lim Y.P."/>
            <person name="Ludwig-Muller J."/>
            <person name="Dixelius C."/>
        </authorList>
    </citation>
    <scope>NUCLEOTIDE SEQUENCE</scope>
    <source>
        <tissue evidence="3">Potato root galls</tissue>
    </source>
</reference>
<dbReference type="AlphaFoldDB" id="A0A0H5QK98"/>
<evidence type="ECO:0000256" key="2">
    <source>
        <dbReference type="SAM" id="SignalP"/>
    </source>
</evidence>
<protein>
    <recommendedName>
        <fullName evidence="4">Transmembrane protein</fullName>
    </recommendedName>
</protein>